<evidence type="ECO:0000259" key="7">
    <source>
        <dbReference type="PROSITE" id="PS50052"/>
    </source>
</evidence>
<comment type="similarity">
    <text evidence="1">Belongs to the guanylate kinase family.</text>
</comment>
<accession>A0A381PRV7</accession>
<dbReference type="FunFam" id="3.30.63.10:FF:000002">
    <property type="entry name" value="Guanylate kinase 1"/>
    <property type="match status" value="1"/>
</dbReference>
<dbReference type="SUPFAM" id="SSF52540">
    <property type="entry name" value="P-loop containing nucleoside triphosphate hydrolases"/>
    <property type="match status" value="1"/>
</dbReference>
<sequence>MKTKYIILSAPSGSGKSTIASFLLNEIESLSFSVSSTNRKKRKNENQGIDYYFISREKFKFHIESNDFIEWEEVYTNHYKGTLKSEIDRLITEKRNIIFDVDVSGGLNLKKHFGNNALSVFIDVPNLETLKNRLLVRGSENYKSLKERIKKSKSEIKMKDKFDIIIMNDRMSRAKKEILTIVKNFIKK</sequence>
<dbReference type="InterPro" id="IPR027417">
    <property type="entry name" value="P-loop_NTPase"/>
</dbReference>
<evidence type="ECO:0000256" key="2">
    <source>
        <dbReference type="ARBA" id="ARBA00012961"/>
    </source>
</evidence>
<evidence type="ECO:0000256" key="3">
    <source>
        <dbReference type="ARBA" id="ARBA00022679"/>
    </source>
</evidence>
<reference evidence="8" key="1">
    <citation type="submission" date="2018-05" db="EMBL/GenBank/DDBJ databases">
        <authorList>
            <person name="Lanie J.A."/>
            <person name="Ng W.-L."/>
            <person name="Kazmierczak K.M."/>
            <person name="Andrzejewski T.M."/>
            <person name="Davidsen T.M."/>
            <person name="Wayne K.J."/>
            <person name="Tettelin H."/>
            <person name="Glass J.I."/>
            <person name="Rusch D."/>
            <person name="Podicherti R."/>
            <person name="Tsui H.-C.T."/>
            <person name="Winkler M.E."/>
        </authorList>
    </citation>
    <scope>NUCLEOTIDE SEQUENCE</scope>
</reference>
<dbReference type="PROSITE" id="PS50052">
    <property type="entry name" value="GUANYLATE_KINASE_2"/>
    <property type="match status" value="1"/>
</dbReference>
<evidence type="ECO:0000256" key="1">
    <source>
        <dbReference type="ARBA" id="ARBA00005790"/>
    </source>
</evidence>
<dbReference type="GO" id="GO:0005829">
    <property type="term" value="C:cytosol"/>
    <property type="evidence" value="ECO:0007669"/>
    <property type="project" value="TreeGrafter"/>
</dbReference>
<proteinExistence type="inferred from homology"/>
<keyword evidence="5" id="KW-0418">Kinase</keyword>
<dbReference type="SMART" id="SM00072">
    <property type="entry name" value="GuKc"/>
    <property type="match status" value="1"/>
</dbReference>
<dbReference type="GO" id="GO:0005524">
    <property type="term" value="F:ATP binding"/>
    <property type="evidence" value="ECO:0007669"/>
    <property type="project" value="UniProtKB-KW"/>
</dbReference>
<dbReference type="InterPro" id="IPR008144">
    <property type="entry name" value="Guanylate_kin-like_dom"/>
</dbReference>
<keyword evidence="6" id="KW-0067">ATP-binding</keyword>
<dbReference type="Gene3D" id="3.30.63.10">
    <property type="entry name" value="Guanylate Kinase phosphate binding domain"/>
    <property type="match status" value="1"/>
</dbReference>
<organism evidence="8">
    <name type="scientific">marine metagenome</name>
    <dbReference type="NCBI Taxonomy" id="408172"/>
    <lineage>
        <taxon>unclassified sequences</taxon>
        <taxon>metagenomes</taxon>
        <taxon>ecological metagenomes</taxon>
    </lineage>
</organism>
<dbReference type="AlphaFoldDB" id="A0A381PRV7"/>
<dbReference type="Pfam" id="PF00625">
    <property type="entry name" value="Guanylate_kin"/>
    <property type="match status" value="1"/>
</dbReference>
<dbReference type="EMBL" id="UINC01001072">
    <property type="protein sequence ID" value="SUZ69766.1"/>
    <property type="molecule type" value="Genomic_DNA"/>
</dbReference>
<dbReference type="Gene3D" id="3.40.50.300">
    <property type="entry name" value="P-loop containing nucleotide triphosphate hydrolases"/>
    <property type="match status" value="1"/>
</dbReference>
<evidence type="ECO:0000256" key="6">
    <source>
        <dbReference type="ARBA" id="ARBA00022840"/>
    </source>
</evidence>
<name>A0A381PRV7_9ZZZZ</name>
<evidence type="ECO:0000256" key="5">
    <source>
        <dbReference type="ARBA" id="ARBA00022777"/>
    </source>
</evidence>
<dbReference type="PANTHER" id="PTHR23117">
    <property type="entry name" value="GUANYLATE KINASE-RELATED"/>
    <property type="match status" value="1"/>
</dbReference>
<evidence type="ECO:0000256" key="4">
    <source>
        <dbReference type="ARBA" id="ARBA00022741"/>
    </source>
</evidence>
<dbReference type="InterPro" id="IPR017665">
    <property type="entry name" value="Guanylate_kinase"/>
</dbReference>
<dbReference type="CDD" id="cd00071">
    <property type="entry name" value="GMPK"/>
    <property type="match status" value="1"/>
</dbReference>
<gene>
    <name evidence="8" type="ORF">METZ01_LOCUS22620</name>
</gene>
<dbReference type="InterPro" id="IPR008145">
    <property type="entry name" value="GK/Ca_channel_bsu"/>
</dbReference>
<dbReference type="HAMAP" id="MF_00328">
    <property type="entry name" value="Guanylate_kinase"/>
    <property type="match status" value="1"/>
</dbReference>
<dbReference type="NCBIfam" id="TIGR03263">
    <property type="entry name" value="guanyl_kin"/>
    <property type="match status" value="1"/>
</dbReference>
<dbReference type="EC" id="2.7.4.8" evidence="2"/>
<protein>
    <recommendedName>
        <fullName evidence="2">guanylate kinase</fullName>
        <ecNumber evidence="2">2.7.4.8</ecNumber>
    </recommendedName>
</protein>
<keyword evidence="4" id="KW-0547">Nucleotide-binding</keyword>
<dbReference type="GO" id="GO:0004385">
    <property type="term" value="F:GMP kinase activity"/>
    <property type="evidence" value="ECO:0007669"/>
    <property type="project" value="UniProtKB-EC"/>
</dbReference>
<keyword evidence="3" id="KW-0808">Transferase</keyword>
<dbReference type="PANTHER" id="PTHR23117:SF13">
    <property type="entry name" value="GUANYLATE KINASE"/>
    <property type="match status" value="1"/>
</dbReference>
<feature type="domain" description="Guanylate kinase-like" evidence="7">
    <location>
        <begin position="3"/>
        <end position="183"/>
    </location>
</feature>
<evidence type="ECO:0000313" key="8">
    <source>
        <dbReference type="EMBL" id="SUZ69766.1"/>
    </source>
</evidence>